<evidence type="ECO:0008006" key="4">
    <source>
        <dbReference type="Google" id="ProtNLM"/>
    </source>
</evidence>
<feature type="chain" id="PRO_5039188161" description="Secreted protein" evidence="1">
    <location>
        <begin position="24"/>
        <end position="128"/>
    </location>
</feature>
<dbReference type="PROSITE" id="PS51257">
    <property type="entry name" value="PROKAR_LIPOPROTEIN"/>
    <property type="match status" value="1"/>
</dbReference>
<dbReference type="RefSeq" id="WP_167032682.1">
    <property type="nucleotide sequence ID" value="NZ_CP050177.1"/>
</dbReference>
<dbReference type="EMBL" id="CP050177">
    <property type="protein sequence ID" value="QIQ04633.1"/>
    <property type="molecule type" value="Genomic_DNA"/>
</dbReference>
<dbReference type="Proteomes" id="UP000501179">
    <property type="component" value="Chromosome"/>
</dbReference>
<accession>A0A6G9H271</accession>
<evidence type="ECO:0000256" key="1">
    <source>
        <dbReference type="SAM" id="SignalP"/>
    </source>
</evidence>
<sequence length="128" mass="13133">MGPRHRRTALAAAAAMLTVSAVAGCGALDKALDCVQTAEAISDSVGNLQQAISDAGDDPLKIDDALRGIDNELDNLNDTTDNADLSKAVDQLSDGVDNVRTAVKDGDNSPDLTPITDAATEIGKICTP</sequence>
<reference evidence="2 3" key="1">
    <citation type="submission" date="2020-03" db="EMBL/GenBank/DDBJ databases">
        <title>A novel species.</title>
        <authorList>
            <person name="Gao J."/>
        </authorList>
    </citation>
    <scope>NUCLEOTIDE SEQUENCE [LARGE SCALE GENOMIC DNA]</scope>
    <source>
        <strain evidence="2 3">QMT-12</strain>
    </source>
</reference>
<feature type="signal peptide" evidence="1">
    <location>
        <begin position="1"/>
        <end position="23"/>
    </location>
</feature>
<dbReference type="KEGG" id="slia:HA039_22175"/>
<protein>
    <recommendedName>
        <fullName evidence="4">Secreted protein</fullName>
    </recommendedName>
</protein>
<keyword evidence="3" id="KW-1185">Reference proteome</keyword>
<evidence type="ECO:0000313" key="2">
    <source>
        <dbReference type="EMBL" id="QIQ04633.1"/>
    </source>
</evidence>
<name>A0A6G9H271_9ACTN</name>
<organism evidence="2 3">
    <name type="scientific">Streptomyces liangshanensis</name>
    <dbReference type="NCBI Taxonomy" id="2717324"/>
    <lineage>
        <taxon>Bacteria</taxon>
        <taxon>Bacillati</taxon>
        <taxon>Actinomycetota</taxon>
        <taxon>Actinomycetes</taxon>
        <taxon>Kitasatosporales</taxon>
        <taxon>Streptomycetaceae</taxon>
        <taxon>Streptomyces</taxon>
    </lineage>
</organism>
<proteinExistence type="predicted"/>
<keyword evidence="1" id="KW-0732">Signal</keyword>
<evidence type="ECO:0000313" key="3">
    <source>
        <dbReference type="Proteomes" id="UP000501179"/>
    </source>
</evidence>
<gene>
    <name evidence="2" type="ORF">HA039_22175</name>
</gene>
<dbReference type="AlphaFoldDB" id="A0A6G9H271"/>